<dbReference type="SUPFAM" id="SSF52402">
    <property type="entry name" value="Adenine nucleotide alpha hydrolases-like"/>
    <property type="match status" value="1"/>
</dbReference>
<evidence type="ECO:0000259" key="4">
    <source>
        <dbReference type="Pfam" id="PF00733"/>
    </source>
</evidence>
<dbReference type="InterPro" id="IPR051786">
    <property type="entry name" value="ASN_synthetase/amidase"/>
</dbReference>
<organism evidence="5 6">
    <name type="scientific">Paucihalobacter ruber</name>
    <dbReference type="NCBI Taxonomy" id="2567861"/>
    <lineage>
        <taxon>Bacteria</taxon>
        <taxon>Pseudomonadati</taxon>
        <taxon>Bacteroidota</taxon>
        <taxon>Flavobacteriia</taxon>
        <taxon>Flavobacteriales</taxon>
        <taxon>Flavobacteriaceae</taxon>
        <taxon>Paucihalobacter</taxon>
    </lineage>
</organism>
<dbReference type="PANTHER" id="PTHR43284:SF1">
    <property type="entry name" value="ASPARAGINE SYNTHETASE"/>
    <property type="match status" value="1"/>
</dbReference>
<evidence type="ECO:0000313" key="5">
    <source>
        <dbReference type="EMBL" id="TPV33847.1"/>
    </source>
</evidence>
<keyword evidence="6" id="KW-1185">Reference proteome</keyword>
<dbReference type="AlphaFoldDB" id="A0A506PL57"/>
<evidence type="ECO:0000256" key="1">
    <source>
        <dbReference type="ARBA" id="ARBA00005187"/>
    </source>
</evidence>
<dbReference type="GO" id="GO:0006529">
    <property type="term" value="P:asparagine biosynthetic process"/>
    <property type="evidence" value="ECO:0007669"/>
    <property type="project" value="InterPro"/>
</dbReference>
<reference evidence="5 6" key="1">
    <citation type="submission" date="2019-06" db="EMBL/GenBank/DDBJ databases">
        <title>Flavobacteriaceae Paucihalobacterium erythroidium CWB-1, complete genome.</title>
        <authorList>
            <person name="Wu S."/>
        </authorList>
    </citation>
    <scope>NUCLEOTIDE SEQUENCE [LARGE SCALE GENOMIC DNA]</scope>
    <source>
        <strain evidence="5 6">CWB-1</strain>
    </source>
</reference>
<feature type="domain" description="Asparagine synthetase" evidence="4">
    <location>
        <begin position="92"/>
        <end position="227"/>
    </location>
</feature>
<evidence type="ECO:0000256" key="3">
    <source>
        <dbReference type="ARBA" id="ARBA00048741"/>
    </source>
</evidence>
<dbReference type="InterPro" id="IPR001962">
    <property type="entry name" value="Asn_synthase"/>
</dbReference>
<gene>
    <name evidence="5" type="ORF">FJ651_06725</name>
</gene>
<evidence type="ECO:0000313" key="6">
    <source>
        <dbReference type="Proteomes" id="UP000317332"/>
    </source>
</evidence>
<comment type="catalytic activity">
    <reaction evidence="3">
        <text>L-aspartate + L-glutamine + ATP + H2O = L-asparagine + L-glutamate + AMP + diphosphate + H(+)</text>
        <dbReference type="Rhea" id="RHEA:12228"/>
        <dbReference type="ChEBI" id="CHEBI:15377"/>
        <dbReference type="ChEBI" id="CHEBI:15378"/>
        <dbReference type="ChEBI" id="CHEBI:29985"/>
        <dbReference type="ChEBI" id="CHEBI:29991"/>
        <dbReference type="ChEBI" id="CHEBI:30616"/>
        <dbReference type="ChEBI" id="CHEBI:33019"/>
        <dbReference type="ChEBI" id="CHEBI:58048"/>
        <dbReference type="ChEBI" id="CHEBI:58359"/>
        <dbReference type="ChEBI" id="CHEBI:456215"/>
        <dbReference type="EC" id="6.3.5.4"/>
    </reaction>
</comment>
<dbReference type="OrthoDB" id="693367at2"/>
<evidence type="ECO:0000256" key="2">
    <source>
        <dbReference type="ARBA" id="ARBA00012737"/>
    </source>
</evidence>
<dbReference type="EMBL" id="VHIQ01000003">
    <property type="protein sequence ID" value="TPV33847.1"/>
    <property type="molecule type" value="Genomic_DNA"/>
</dbReference>
<dbReference type="InterPro" id="IPR014729">
    <property type="entry name" value="Rossmann-like_a/b/a_fold"/>
</dbReference>
<dbReference type="Gene3D" id="3.40.50.620">
    <property type="entry name" value="HUPs"/>
    <property type="match status" value="1"/>
</dbReference>
<protein>
    <recommendedName>
        <fullName evidence="2">asparagine synthase (glutamine-hydrolyzing)</fullName>
        <ecNumber evidence="2">6.3.5.4</ecNumber>
    </recommendedName>
</protein>
<dbReference type="PANTHER" id="PTHR43284">
    <property type="entry name" value="ASPARAGINE SYNTHETASE (GLUTAMINE-HYDROLYZING)"/>
    <property type="match status" value="1"/>
</dbReference>
<comment type="caution">
    <text evidence="5">The sequence shown here is derived from an EMBL/GenBank/DDBJ whole genome shotgun (WGS) entry which is preliminary data.</text>
</comment>
<sequence length="464" mass="53362">MQTINTSIIPTKQTFAKVVAPHELDLEAICVFAAIGFFLDTDTYWKDSKVLAAASIHTLDDKGFLQQSRPYFKWHYTPRDITFQQALEEFTELFESIIAEQIGRQKVILPLSGGLDSRTQAVALKRLGAEVHSYSYQFKGGYPETHIAKAIAKACNFSFNAYTIQKGYLWSVIDQLAELNQCYSDFTSPRQMAIHHQFLEMGEVFSLGHWGDVLFDDMKVPDDLPFDDQVTLLIKKLLKKGGLQLAQQLWQAWGLEGTFETYFRNRITALLQHVDIPHNANAQIRAFKSLHWAPRWTSVNLSVFKSAHPITLPYYDQRMCEFICTVPEAYLKNRQLQIAYIKTKAPELARITWQDQRPFNLYNFHRNQSPYNVPHQIAGKLKRGISAVLGNPYIQRNWELQFLGADNQQHLEQALLHQELQELVPESLIKANLEGFYEQDALANAHAINTLLVLSKFNQQFRHA</sequence>
<dbReference type="GO" id="GO:0004066">
    <property type="term" value="F:asparagine synthase (glutamine-hydrolyzing) activity"/>
    <property type="evidence" value="ECO:0007669"/>
    <property type="project" value="UniProtKB-EC"/>
</dbReference>
<dbReference type="RefSeq" id="WP_140989713.1">
    <property type="nucleotide sequence ID" value="NZ_VHIQ01000003.1"/>
</dbReference>
<accession>A0A506PL57</accession>
<proteinExistence type="predicted"/>
<comment type="pathway">
    <text evidence="1">Amino-acid biosynthesis; L-asparagine biosynthesis; L-asparagine from L-aspartate (L-Gln route): step 1/1.</text>
</comment>
<dbReference type="Proteomes" id="UP000317332">
    <property type="component" value="Unassembled WGS sequence"/>
</dbReference>
<name>A0A506PL57_9FLAO</name>
<dbReference type="EC" id="6.3.5.4" evidence="2"/>
<dbReference type="Pfam" id="PF00733">
    <property type="entry name" value="Asn_synthase"/>
    <property type="match status" value="1"/>
</dbReference>